<gene>
    <name evidence="2" type="ORF">P1J78_09935</name>
</gene>
<dbReference type="Pfam" id="PF00873">
    <property type="entry name" value="ACR_tran"/>
    <property type="match status" value="1"/>
</dbReference>
<keyword evidence="1" id="KW-1133">Transmembrane helix</keyword>
<feature type="transmembrane region" description="Helical" evidence="1">
    <location>
        <begin position="436"/>
        <end position="458"/>
    </location>
</feature>
<dbReference type="Gene3D" id="3.30.70.1430">
    <property type="entry name" value="Multidrug efflux transporter AcrB pore domain"/>
    <property type="match status" value="2"/>
</dbReference>
<dbReference type="Gene3D" id="3.30.2090.10">
    <property type="entry name" value="Multidrug efflux transporter AcrB TolC docking domain, DN and DC subdomains"/>
    <property type="match status" value="2"/>
</dbReference>
<feature type="transmembrane region" description="Helical" evidence="1">
    <location>
        <begin position="332"/>
        <end position="353"/>
    </location>
</feature>
<feature type="transmembrane region" description="Helical" evidence="1">
    <location>
        <begin position="880"/>
        <end position="896"/>
    </location>
</feature>
<feature type="transmembrane region" description="Helical" evidence="1">
    <location>
        <begin position="386"/>
        <end position="406"/>
    </location>
</feature>
<sequence>MADRFARMGGILSYFTRHATAANLLLVLLIAAGILSFPRMRAQFFPDIVIDEIDISVSWDGAGAEDVDRAIVQVLEPVLLGVEGVTATEAVSREGSARFELEFEPGWDMSRAADDVETAVDSVTNLPEDAEDPRVTRGGWWDRVTDVVITGPVGVDQLGRFADEFVTRLFAEGVTRTTIRGVAAPETVVEVPTMSLIEHDITMREIADAIAAEAEADPAGDVDGANARVRTGVAKTGADQIADIVLRTYEDRSELTIGDVATVIVGGIDRDRAYYVGEHPAITIQVDRSDRGDAIAIQRQVEEVAAEMELTLPEGVHIDLIRTRAEAITNRLNILLDNGLVGLGLVLVLLFLFLNARTAFWVAAGIPVAMTTAIAMMYAFGLTLNMISLFALIITLGIVVDDAIVVGEHADHRARRTDETPTEAAENAARRMFPPVFSSTVTTVIAFFGLVAIGGRFGDMIADIPFTVIVVLLASLAECFLILPNHMAHSIAHSSKAHWYDLPSRVVNRGFRWFREVIFRRWMRFVVWARYPVLAAAVVLLAMQIGSFITGDLQWRFFNSPEQGSVSGNFAMAPGATREDTIEMMRELQRATDAVASRLEEEHGTNPLSYVIAEIGGNTGRGLSGTDTKEDYQLGSIAIELIGADERPYSSFQFVAMLQEEVQDHPLAETVSFRGWRGGPGGDALDVELYGASADVLKEAAETLKAQLSQFPEVSALEDSLSYDKEELVLELTPQGQALGFTIDELGRVLRNRLNGIEAATYPDGPRTASIRVELPAGELTADFLDRTRMRTAAGEYVPLSDIVTVDRQAGFSTVRRENGLRLVSVNGDLSEDDPARATEIMTQLEEAILPGLEEQYGISWQMSGLSEQENEFLNDARDGFLMCMLGIYLVLAWIFGSWTRPIVVMSIIPFGLIGAFWGHLVWDVPLSMFSVVGLIGMTGIIINDSIVLVTTVDDYAAERGLFPAIVDGACDRLRAVMLTTATTVLGLAPLLYEGSQDAQFLKPTVITLVYGLGFGMVLVLMVVPALMAMQQDVARQVRALKRALRGPRHGRGVTAAAVLTGVAVAGLFAVTLGWVIVEGTLPGPVQAALPWEEADADTGAPMGLALALFLAGTAVLVLAVYVVAAVLVSLFGRRKPAAG</sequence>
<dbReference type="Gene3D" id="3.30.70.1320">
    <property type="entry name" value="Multidrug efflux transporter AcrB pore domain like"/>
    <property type="match status" value="1"/>
</dbReference>
<dbReference type="SUPFAM" id="SSF82866">
    <property type="entry name" value="Multidrug efflux transporter AcrB transmembrane domain"/>
    <property type="match status" value="2"/>
</dbReference>
<keyword evidence="1" id="KW-0472">Membrane</keyword>
<keyword evidence="1" id="KW-0812">Transmembrane</keyword>
<dbReference type="SUPFAM" id="SSF82714">
    <property type="entry name" value="Multidrug efflux transporter AcrB TolC docking domain, DN and DC subdomains"/>
    <property type="match status" value="1"/>
</dbReference>
<dbReference type="SUPFAM" id="SSF82693">
    <property type="entry name" value="Multidrug efflux transporter AcrB pore domain, PN1, PN2, PC1 and PC2 subdomains"/>
    <property type="match status" value="1"/>
</dbReference>
<feature type="transmembrane region" description="Helical" evidence="1">
    <location>
        <begin position="1105"/>
        <end position="1132"/>
    </location>
</feature>
<accession>A0AAE3NSX1</accession>
<keyword evidence="3" id="KW-1185">Reference proteome</keyword>
<reference evidence="2" key="1">
    <citation type="submission" date="2023-03" db="EMBL/GenBank/DDBJ databases">
        <title>Multiphase analysis and comparison of six strains from genera Psychromarinibacter, Lutimaribacter, and Maritimibacter, including a novel species: Psychromarinibacter sediminicola sp. nov.</title>
        <authorList>
            <person name="Wang Y.-H."/>
            <person name="Ye M.-Q."/>
            <person name="Du Z.-J."/>
        </authorList>
    </citation>
    <scope>NUCLEOTIDE SEQUENCE</scope>
    <source>
        <strain evidence="2">C21-152</strain>
    </source>
</reference>
<feature type="transmembrane region" description="Helical" evidence="1">
    <location>
        <begin position="974"/>
        <end position="993"/>
    </location>
</feature>
<dbReference type="Gene3D" id="3.30.70.1440">
    <property type="entry name" value="Multidrug efflux transporter AcrB pore domain"/>
    <property type="match status" value="1"/>
</dbReference>
<evidence type="ECO:0000313" key="2">
    <source>
        <dbReference type="EMBL" id="MDF0601049.1"/>
    </source>
</evidence>
<feature type="transmembrane region" description="Helical" evidence="1">
    <location>
        <begin position="464"/>
        <end position="483"/>
    </location>
</feature>
<dbReference type="AlphaFoldDB" id="A0AAE3NSX1"/>
<feature type="transmembrane region" description="Helical" evidence="1">
    <location>
        <begin position="929"/>
        <end position="953"/>
    </location>
</feature>
<dbReference type="PRINTS" id="PR00702">
    <property type="entry name" value="ACRIFLAVINRP"/>
</dbReference>
<protein>
    <submittedName>
        <fullName evidence="2">Efflux RND transporter permease subunit</fullName>
    </submittedName>
</protein>
<feature type="transmembrane region" description="Helical" evidence="1">
    <location>
        <begin position="903"/>
        <end position="923"/>
    </location>
</feature>
<dbReference type="Gene3D" id="1.20.1640.10">
    <property type="entry name" value="Multidrug efflux transporter AcrB transmembrane domain"/>
    <property type="match status" value="2"/>
</dbReference>
<dbReference type="Proteomes" id="UP001220964">
    <property type="component" value="Unassembled WGS sequence"/>
</dbReference>
<dbReference type="RefSeq" id="WP_275567189.1">
    <property type="nucleotide sequence ID" value="NZ_JARGYC010000021.1"/>
</dbReference>
<dbReference type="PANTHER" id="PTHR32063">
    <property type="match status" value="1"/>
</dbReference>
<dbReference type="InterPro" id="IPR027463">
    <property type="entry name" value="AcrB_DN_DC_subdom"/>
</dbReference>
<dbReference type="GO" id="GO:0005886">
    <property type="term" value="C:plasma membrane"/>
    <property type="evidence" value="ECO:0007669"/>
    <property type="project" value="TreeGrafter"/>
</dbReference>
<evidence type="ECO:0000256" key="1">
    <source>
        <dbReference type="SAM" id="Phobius"/>
    </source>
</evidence>
<feature type="transmembrane region" description="Helical" evidence="1">
    <location>
        <begin position="360"/>
        <end position="380"/>
    </location>
</feature>
<dbReference type="EMBL" id="JARGYC010000021">
    <property type="protein sequence ID" value="MDF0601049.1"/>
    <property type="molecule type" value="Genomic_DNA"/>
</dbReference>
<feature type="transmembrane region" description="Helical" evidence="1">
    <location>
        <begin position="1051"/>
        <end position="1078"/>
    </location>
</feature>
<dbReference type="GO" id="GO:0042910">
    <property type="term" value="F:xenobiotic transmembrane transporter activity"/>
    <property type="evidence" value="ECO:0007669"/>
    <property type="project" value="TreeGrafter"/>
</dbReference>
<proteinExistence type="predicted"/>
<feature type="transmembrane region" description="Helical" evidence="1">
    <location>
        <begin position="1005"/>
        <end position="1030"/>
    </location>
</feature>
<organism evidence="2 3">
    <name type="scientific">Psychromarinibacter sediminicola</name>
    <dbReference type="NCBI Taxonomy" id="3033385"/>
    <lineage>
        <taxon>Bacteria</taxon>
        <taxon>Pseudomonadati</taxon>
        <taxon>Pseudomonadota</taxon>
        <taxon>Alphaproteobacteria</taxon>
        <taxon>Rhodobacterales</taxon>
        <taxon>Paracoccaceae</taxon>
        <taxon>Psychromarinibacter</taxon>
    </lineage>
</organism>
<evidence type="ECO:0000313" key="3">
    <source>
        <dbReference type="Proteomes" id="UP001220964"/>
    </source>
</evidence>
<dbReference type="PANTHER" id="PTHR32063:SF33">
    <property type="entry name" value="RND SUPERFAMILY EFFLUX PUMP PERMEASE COMPONENT"/>
    <property type="match status" value="1"/>
</dbReference>
<dbReference type="InterPro" id="IPR001036">
    <property type="entry name" value="Acrflvin-R"/>
</dbReference>
<feature type="transmembrane region" description="Helical" evidence="1">
    <location>
        <begin position="528"/>
        <end position="549"/>
    </location>
</feature>
<name>A0AAE3NSX1_9RHOB</name>
<comment type="caution">
    <text evidence="2">The sequence shown here is derived from an EMBL/GenBank/DDBJ whole genome shotgun (WGS) entry which is preliminary data.</text>
</comment>